<evidence type="ECO:0000313" key="4">
    <source>
        <dbReference type="Proteomes" id="UP000013101"/>
    </source>
</evidence>
<sequence>MNRRRLFFIHTMIYLQLQFNLLRTLEQSIHATCIPQLIGMGKCVLQTTDGLQMTDKTIKTDARLDLCFPAQTELFRFKQDFHRIRVPLLGRMLVQIASHTVRAQRSGHKILWHSPTSGRPSFLNVSSLAV</sequence>
<accession>N8WZ03</accession>
<accession>N9MS73</accession>
<comment type="caution">
    <text evidence="1">The sequence shown here is derived from an EMBL/GenBank/DDBJ whole genome shotgun (WGS) entry which is preliminary data.</text>
</comment>
<dbReference type="EMBL" id="APRS01000002">
    <property type="protein sequence ID" value="ENX11438.1"/>
    <property type="molecule type" value="Genomic_DNA"/>
</dbReference>
<evidence type="ECO:0000313" key="2">
    <source>
        <dbReference type="EMBL" id="ENX11438.1"/>
    </source>
</evidence>
<dbReference type="HOGENOM" id="CLU_1933465_0_0_6"/>
<dbReference type="STRING" id="70346.F897_00282"/>
<dbReference type="Proteomes" id="UP000013070">
    <property type="component" value="Unassembled WGS sequence"/>
</dbReference>
<evidence type="ECO:0000313" key="1">
    <source>
        <dbReference type="EMBL" id="ENV00115.1"/>
    </source>
</evidence>
<reference evidence="1 3" key="2">
    <citation type="submission" date="2013-02" db="EMBL/GenBank/DDBJ databases">
        <title>The Genome Sequence of Acinetobacter sp. NIPH 899.</title>
        <authorList>
            <consortium name="The Broad Institute Genome Sequencing Platform"/>
            <consortium name="The Broad Institute Genome Sequencing Center for Infectious Disease"/>
            <person name="Cerqueira G."/>
            <person name="Feldgarden M."/>
            <person name="Courvalin P."/>
            <person name="Perichon B."/>
            <person name="Grillot-Courvalin C."/>
            <person name="Clermont D."/>
            <person name="Rocha E."/>
            <person name="Yoon E.-J."/>
            <person name="Nemec A."/>
            <person name="Walker B."/>
            <person name="Young S.K."/>
            <person name="Zeng Q."/>
            <person name="Gargeya S."/>
            <person name="Fitzgerald M."/>
            <person name="Haas B."/>
            <person name="Abouelleil A."/>
            <person name="Alvarado L."/>
            <person name="Arachchi H.M."/>
            <person name="Berlin A.M."/>
            <person name="Chapman S.B."/>
            <person name="Dewar J."/>
            <person name="Goldberg J."/>
            <person name="Griggs A."/>
            <person name="Gujja S."/>
            <person name="Hansen M."/>
            <person name="Howarth C."/>
            <person name="Imamovic A."/>
            <person name="Larimer J."/>
            <person name="McCowan C."/>
            <person name="Murphy C."/>
            <person name="Neiman D."/>
            <person name="Pearson M."/>
            <person name="Priest M."/>
            <person name="Roberts A."/>
            <person name="Saif S."/>
            <person name="Shea T."/>
            <person name="Sisk P."/>
            <person name="Sykes S."/>
            <person name="Wortman J."/>
            <person name="Nusbaum C."/>
            <person name="Birren B."/>
        </authorList>
    </citation>
    <scope>NUCLEOTIDE SEQUENCE [LARGE SCALE GENOMIC DNA]</scope>
    <source>
        <strain evidence="1 3">NIPH 899</strain>
    </source>
</reference>
<protein>
    <submittedName>
        <fullName evidence="1">Uncharacterized protein</fullName>
    </submittedName>
</protein>
<evidence type="ECO:0000313" key="3">
    <source>
        <dbReference type="Proteomes" id="UP000013070"/>
    </source>
</evidence>
<dbReference type="EMBL" id="APPE01000041">
    <property type="protein sequence ID" value="ENV00115.1"/>
    <property type="molecule type" value="Genomic_DNA"/>
</dbReference>
<reference evidence="2 4" key="1">
    <citation type="submission" date="2013-02" db="EMBL/GenBank/DDBJ databases">
        <title>The Genome Sequence of Acinetobacter sp. NIPH 2171.</title>
        <authorList>
            <consortium name="The Broad Institute Genome Sequencing Platform"/>
            <consortium name="The Broad Institute Genome Sequencing Center for Infectious Disease"/>
            <person name="Cerqueira G."/>
            <person name="Feldgarden M."/>
            <person name="Courvalin P."/>
            <person name="Perichon B."/>
            <person name="Grillot-Courvalin C."/>
            <person name="Clermont D."/>
            <person name="Rocha E."/>
            <person name="Yoon E.-J."/>
            <person name="Nemec A."/>
            <person name="Walker B."/>
            <person name="Young S.K."/>
            <person name="Zeng Q."/>
            <person name="Gargeya S."/>
            <person name="Fitzgerald M."/>
            <person name="Haas B."/>
            <person name="Abouelleil A."/>
            <person name="Alvarado L."/>
            <person name="Arachchi H.M."/>
            <person name="Berlin A.M."/>
            <person name="Chapman S.B."/>
            <person name="Dewar J."/>
            <person name="Goldberg J."/>
            <person name="Griggs A."/>
            <person name="Gujja S."/>
            <person name="Hansen M."/>
            <person name="Howarth C."/>
            <person name="Imamovic A."/>
            <person name="Larimer J."/>
            <person name="McCowan C."/>
            <person name="Murphy C."/>
            <person name="Neiman D."/>
            <person name="Pearson M."/>
            <person name="Priest M."/>
            <person name="Roberts A."/>
            <person name="Saif S."/>
            <person name="Shea T."/>
            <person name="Sisk P."/>
            <person name="Sykes S."/>
            <person name="Wortman J."/>
            <person name="Nusbaum C."/>
            <person name="Birren B."/>
        </authorList>
    </citation>
    <scope>NUCLEOTIDE SEQUENCE [LARGE SCALE GENOMIC DNA]</scope>
    <source>
        <strain evidence="2 4">NIPH 2171</strain>
    </source>
</reference>
<organism evidence="1 3">
    <name type="scientific">Acinetobacter variabilis</name>
    <dbReference type="NCBI Taxonomy" id="70346"/>
    <lineage>
        <taxon>Bacteria</taxon>
        <taxon>Pseudomonadati</taxon>
        <taxon>Pseudomonadota</taxon>
        <taxon>Gammaproteobacteria</taxon>
        <taxon>Moraxellales</taxon>
        <taxon>Moraxellaceae</taxon>
        <taxon>Acinetobacter</taxon>
    </lineage>
</organism>
<dbReference type="Proteomes" id="UP000013101">
    <property type="component" value="Unassembled WGS sequence"/>
</dbReference>
<proteinExistence type="predicted"/>
<keyword evidence="3" id="KW-1185">Reference proteome</keyword>
<name>N8WZ03_9GAMM</name>
<gene>
    <name evidence="2" type="ORF">F897_00282</name>
    <name evidence="1" type="ORF">F969_01024</name>
</gene>
<dbReference type="AlphaFoldDB" id="N8WZ03"/>